<dbReference type="InterPro" id="IPR036420">
    <property type="entry name" value="BRCT_dom_sf"/>
</dbReference>
<feature type="non-terminal residue" evidence="3">
    <location>
        <position position="496"/>
    </location>
</feature>
<dbReference type="Gene3D" id="3.90.70.10">
    <property type="entry name" value="Cysteine proteinases"/>
    <property type="match status" value="1"/>
</dbReference>
<dbReference type="PANTHER" id="PTHR47123">
    <property type="entry name" value="F-BOX PROTEIN SKIP23"/>
    <property type="match status" value="1"/>
</dbReference>
<dbReference type="GO" id="GO:0008234">
    <property type="term" value="F:cysteine-type peptidase activity"/>
    <property type="evidence" value="ECO:0007669"/>
    <property type="project" value="InterPro"/>
</dbReference>
<dbReference type="AlphaFoldDB" id="A0A2K3PHI6"/>
<comment type="caution">
    <text evidence="3">The sequence shown here is derived from an EMBL/GenBank/DDBJ whole genome shotgun (WGS) entry which is preliminary data.</text>
</comment>
<organism evidence="3 4">
    <name type="scientific">Trifolium pratense</name>
    <name type="common">Red clover</name>
    <dbReference type="NCBI Taxonomy" id="57577"/>
    <lineage>
        <taxon>Eukaryota</taxon>
        <taxon>Viridiplantae</taxon>
        <taxon>Streptophyta</taxon>
        <taxon>Embryophyta</taxon>
        <taxon>Tracheophyta</taxon>
        <taxon>Spermatophyta</taxon>
        <taxon>Magnoliopsida</taxon>
        <taxon>eudicotyledons</taxon>
        <taxon>Gunneridae</taxon>
        <taxon>Pentapetalae</taxon>
        <taxon>rosids</taxon>
        <taxon>fabids</taxon>
        <taxon>Fabales</taxon>
        <taxon>Fabaceae</taxon>
        <taxon>Papilionoideae</taxon>
        <taxon>50 kb inversion clade</taxon>
        <taxon>NPAAA clade</taxon>
        <taxon>Hologalegina</taxon>
        <taxon>IRL clade</taxon>
        <taxon>Trifolieae</taxon>
        <taxon>Trifolium</taxon>
    </lineage>
</organism>
<gene>
    <name evidence="3" type="ORF">L195_g011445</name>
</gene>
<dbReference type="Proteomes" id="UP000236291">
    <property type="component" value="Unassembled WGS sequence"/>
</dbReference>
<protein>
    <submittedName>
        <fullName evidence="3">F-box protein</fullName>
    </submittedName>
</protein>
<accession>A0A2K3PHI6</accession>
<dbReference type="SUPFAM" id="SSF54001">
    <property type="entry name" value="Cysteine proteinases"/>
    <property type="match status" value="1"/>
</dbReference>
<feature type="domain" description="Peptidase C1A papain C-terminal" evidence="1">
    <location>
        <begin position="5"/>
        <end position="146"/>
    </location>
</feature>
<dbReference type="InterPro" id="IPR000668">
    <property type="entry name" value="Peptidase_C1A_C"/>
</dbReference>
<sequence length="496" mass="56061">MERKGATIESGLIWMKYRGCILDQSRPYRGTWRGDRMQHREPLFYIEGYNTIRWEDMQSYLRNMGPIIVGFPWIGEMNAIRGEIYQGPTHPMLWGCVGGVESDNHAVVVIGYGCEEINGQRVDYWTVQNSHGVHWGKDGYGRISMAIRLPNGNRLINGGVAPRRYITWRNVPQRPLGLYIKGRGGKRGRFSQEKKQTNIQDVEKAADEAPRPGGMNSLLGVEHSRSMIPVGLTGMPSTAAEPKLLSGLKFYFSGEYDLSYKKYLEDLGEGGGGAVLKSKDEFEVGRDANLLAVYNLDRPQGWSLLVGRTRAESDMLKARAKQLRHPLFFAPCHFVHHLIDFNQLPVIDIGQMFYIYGPKIHTGKVVVATCEMGQPLALLTYDTSDVPKIFQGEDNSWRCIPTMPESSWGNICLFKGWQPCVTDKNGRTLMIGENFSIVLLANPVFGGNVKFLVESECDLLLVDCYGIDSSPFDKDIRFDVFRLDEKEKKWVKLTTL</sequence>
<dbReference type="InterPro" id="IPR038765">
    <property type="entry name" value="Papain-like_cys_pep_sf"/>
</dbReference>
<evidence type="ECO:0000313" key="3">
    <source>
        <dbReference type="EMBL" id="PNY14760.1"/>
    </source>
</evidence>
<dbReference type="Pfam" id="PF00112">
    <property type="entry name" value="Peptidase_C1"/>
    <property type="match status" value="1"/>
</dbReference>
<proteinExistence type="predicted"/>
<dbReference type="EMBL" id="ASHM01007116">
    <property type="protein sequence ID" value="PNY14760.1"/>
    <property type="molecule type" value="Genomic_DNA"/>
</dbReference>
<reference evidence="3 4" key="1">
    <citation type="journal article" date="2014" name="Am. J. Bot.">
        <title>Genome assembly and annotation for red clover (Trifolium pratense; Fabaceae).</title>
        <authorList>
            <person name="Istvanek J."/>
            <person name="Jaros M."/>
            <person name="Krenek A."/>
            <person name="Repkova J."/>
        </authorList>
    </citation>
    <scope>NUCLEOTIDE SEQUENCE [LARGE SCALE GENOMIC DNA]</scope>
    <source>
        <strain evidence="4">cv. Tatra</strain>
        <tissue evidence="3">Young leaves</tissue>
    </source>
</reference>
<dbReference type="GO" id="GO:0006508">
    <property type="term" value="P:proteolysis"/>
    <property type="evidence" value="ECO:0007669"/>
    <property type="project" value="InterPro"/>
</dbReference>
<evidence type="ECO:0000259" key="2">
    <source>
        <dbReference type="Pfam" id="PF03478"/>
    </source>
</evidence>
<evidence type="ECO:0000259" key="1">
    <source>
        <dbReference type="Pfam" id="PF00112"/>
    </source>
</evidence>
<dbReference type="Gene3D" id="3.40.50.10190">
    <property type="entry name" value="BRCT domain"/>
    <property type="match status" value="1"/>
</dbReference>
<dbReference type="PANTHER" id="PTHR47123:SF15">
    <property type="entry name" value="F-BOX PROTEIN SKIP23"/>
    <property type="match status" value="1"/>
</dbReference>
<dbReference type="InterPro" id="IPR005174">
    <property type="entry name" value="KIB1-4_b-propeller"/>
</dbReference>
<feature type="domain" description="KIB1-4 beta-propeller" evidence="2">
    <location>
        <begin position="359"/>
        <end position="496"/>
    </location>
</feature>
<reference evidence="3 4" key="2">
    <citation type="journal article" date="2017" name="Front. Plant Sci.">
        <title>Gene Classification and Mining of Molecular Markers Useful in Red Clover (Trifolium pratense) Breeding.</title>
        <authorList>
            <person name="Istvanek J."/>
            <person name="Dluhosova J."/>
            <person name="Dluhos P."/>
            <person name="Patkova L."/>
            <person name="Nedelnik J."/>
            <person name="Repkova J."/>
        </authorList>
    </citation>
    <scope>NUCLEOTIDE SEQUENCE [LARGE SCALE GENOMIC DNA]</scope>
    <source>
        <strain evidence="4">cv. Tatra</strain>
        <tissue evidence="3">Young leaves</tissue>
    </source>
</reference>
<dbReference type="Pfam" id="PF03478">
    <property type="entry name" value="Beta-prop_KIB1-4"/>
    <property type="match status" value="1"/>
</dbReference>
<dbReference type="InterPro" id="IPR051304">
    <property type="entry name" value="SCF_F-box_domain"/>
</dbReference>
<evidence type="ECO:0000313" key="4">
    <source>
        <dbReference type="Proteomes" id="UP000236291"/>
    </source>
</evidence>
<name>A0A2K3PHI6_TRIPR</name>